<proteinExistence type="predicted"/>
<evidence type="ECO:0000313" key="2">
    <source>
        <dbReference type="Proteomes" id="UP001175000"/>
    </source>
</evidence>
<sequence>MPTPIASFGNNSALGGEINEKLLPEYEIVHASVDLASALKELPALAGGDLSVTPSSGFGTNAGSSSPQAPKAIIIGGTVPADETAQLTAAVAAAAPGVKIITISREDIVAAGGSGPDPGVIVSVFKKKLADEGI</sequence>
<dbReference type="EMBL" id="JAULSU010000006">
    <property type="protein sequence ID" value="KAK0614640.1"/>
    <property type="molecule type" value="Genomic_DNA"/>
</dbReference>
<gene>
    <name evidence="1" type="ORF">B0T14DRAFT_436628</name>
</gene>
<name>A0AA39WFY3_9PEZI</name>
<dbReference type="Proteomes" id="UP001175000">
    <property type="component" value="Unassembled WGS sequence"/>
</dbReference>
<dbReference type="AlphaFoldDB" id="A0AA39WFY3"/>
<organism evidence="1 2">
    <name type="scientific">Immersiella caudata</name>
    <dbReference type="NCBI Taxonomy" id="314043"/>
    <lineage>
        <taxon>Eukaryota</taxon>
        <taxon>Fungi</taxon>
        <taxon>Dikarya</taxon>
        <taxon>Ascomycota</taxon>
        <taxon>Pezizomycotina</taxon>
        <taxon>Sordariomycetes</taxon>
        <taxon>Sordariomycetidae</taxon>
        <taxon>Sordariales</taxon>
        <taxon>Lasiosphaeriaceae</taxon>
        <taxon>Immersiella</taxon>
    </lineage>
</organism>
<keyword evidence="2" id="KW-1185">Reference proteome</keyword>
<reference evidence="1" key="1">
    <citation type="submission" date="2023-06" db="EMBL/GenBank/DDBJ databases">
        <title>Genome-scale phylogeny and comparative genomics of the fungal order Sordariales.</title>
        <authorList>
            <consortium name="Lawrence Berkeley National Laboratory"/>
            <person name="Hensen N."/>
            <person name="Bonometti L."/>
            <person name="Westerberg I."/>
            <person name="Brannstrom I.O."/>
            <person name="Guillou S."/>
            <person name="Cros-Aarteil S."/>
            <person name="Calhoun S."/>
            <person name="Haridas S."/>
            <person name="Kuo A."/>
            <person name="Mondo S."/>
            <person name="Pangilinan J."/>
            <person name="Riley R."/>
            <person name="Labutti K."/>
            <person name="Andreopoulos B."/>
            <person name="Lipzen A."/>
            <person name="Chen C."/>
            <person name="Yanf M."/>
            <person name="Daum C."/>
            <person name="Ng V."/>
            <person name="Clum A."/>
            <person name="Steindorff A."/>
            <person name="Ohm R."/>
            <person name="Martin F."/>
            <person name="Silar P."/>
            <person name="Natvig D."/>
            <person name="Lalanne C."/>
            <person name="Gautier V."/>
            <person name="Ament-Velasquez S.L."/>
            <person name="Kruys A."/>
            <person name="Hutchinson M.I."/>
            <person name="Powell A.J."/>
            <person name="Barry K."/>
            <person name="Miller A.N."/>
            <person name="Grigoriev I.V."/>
            <person name="Debuchy R."/>
            <person name="Gladieux P."/>
            <person name="Thoren M.H."/>
            <person name="Johannesson H."/>
        </authorList>
    </citation>
    <scope>NUCLEOTIDE SEQUENCE</scope>
    <source>
        <strain evidence="1">CBS 606.72</strain>
    </source>
</reference>
<comment type="caution">
    <text evidence="1">The sequence shown here is derived from an EMBL/GenBank/DDBJ whole genome shotgun (WGS) entry which is preliminary data.</text>
</comment>
<evidence type="ECO:0000313" key="1">
    <source>
        <dbReference type="EMBL" id="KAK0614640.1"/>
    </source>
</evidence>
<protein>
    <submittedName>
        <fullName evidence="1">Uncharacterized protein</fullName>
    </submittedName>
</protein>
<accession>A0AA39WFY3</accession>